<dbReference type="GO" id="GO:0006412">
    <property type="term" value="P:translation"/>
    <property type="evidence" value="ECO:0007669"/>
    <property type="project" value="UniProtKB-UniRule"/>
</dbReference>
<evidence type="ECO:0000313" key="6">
    <source>
        <dbReference type="Proteomes" id="UP000177614"/>
    </source>
</evidence>
<protein>
    <recommendedName>
        <fullName evidence="2 3">Small ribosomal subunit protein bS6</fullName>
    </recommendedName>
</protein>
<dbReference type="STRING" id="1817814.A2V81_02080"/>
<dbReference type="SUPFAM" id="SSF54995">
    <property type="entry name" value="Ribosomal protein S6"/>
    <property type="match status" value="1"/>
</dbReference>
<dbReference type="Pfam" id="PF01250">
    <property type="entry name" value="Ribosomal_S6"/>
    <property type="match status" value="1"/>
</dbReference>
<evidence type="ECO:0000256" key="3">
    <source>
        <dbReference type="HAMAP-Rule" id="MF_00360"/>
    </source>
</evidence>
<dbReference type="HAMAP" id="MF_00360">
    <property type="entry name" value="Ribosomal_bS6"/>
    <property type="match status" value="1"/>
</dbReference>
<dbReference type="InterPro" id="IPR000529">
    <property type="entry name" value="Ribosomal_bS6"/>
</dbReference>
<reference evidence="5 6" key="1">
    <citation type="journal article" date="2016" name="Nat. Commun.">
        <title>Thousands of microbial genomes shed light on interconnected biogeochemical processes in an aquifer system.</title>
        <authorList>
            <person name="Anantharaman K."/>
            <person name="Brown C.T."/>
            <person name="Hug L.A."/>
            <person name="Sharon I."/>
            <person name="Castelle C.J."/>
            <person name="Probst A.J."/>
            <person name="Thomas B.C."/>
            <person name="Singh A."/>
            <person name="Wilkins M.J."/>
            <person name="Karaoz U."/>
            <person name="Brodie E.L."/>
            <person name="Williams K.H."/>
            <person name="Hubbard S.S."/>
            <person name="Banfield J.F."/>
        </authorList>
    </citation>
    <scope>NUCLEOTIDE SEQUENCE [LARGE SCALE GENOMIC DNA]</scope>
</reference>
<dbReference type="InterPro" id="IPR035980">
    <property type="entry name" value="Ribosomal_bS6_sf"/>
</dbReference>
<dbReference type="Proteomes" id="UP000177614">
    <property type="component" value="Unassembled WGS sequence"/>
</dbReference>
<keyword evidence="3" id="KW-0687">Ribonucleoprotein</keyword>
<comment type="similarity">
    <text evidence="1 3">Belongs to the bacterial ribosomal protein bS6 family.</text>
</comment>
<accession>A0A1F4XKR4</accession>
<evidence type="ECO:0000313" key="5">
    <source>
        <dbReference type="EMBL" id="OGC82302.1"/>
    </source>
</evidence>
<keyword evidence="3" id="KW-0694">RNA-binding</keyword>
<feature type="region of interest" description="Disordered" evidence="4">
    <location>
        <begin position="132"/>
        <end position="166"/>
    </location>
</feature>
<keyword evidence="3 5" id="KW-0689">Ribosomal protein</keyword>
<gene>
    <name evidence="3" type="primary">rpsF</name>
    <name evidence="5" type="ORF">A2V81_02080</name>
</gene>
<dbReference type="NCBIfam" id="TIGR00166">
    <property type="entry name" value="S6"/>
    <property type="match status" value="1"/>
</dbReference>
<dbReference type="GO" id="GO:0005840">
    <property type="term" value="C:ribosome"/>
    <property type="evidence" value="ECO:0007669"/>
    <property type="project" value="UniProtKB-KW"/>
</dbReference>
<evidence type="ECO:0000256" key="1">
    <source>
        <dbReference type="ARBA" id="ARBA00009512"/>
    </source>
</evidence>
<comment type="function">
    <text evidence="3">Binds together with bS18 to 16S ribosomal RNA.</text>
</comment>
<keyword evidence="3" id="KW-0699">rRNA-binding</keyword>
<dbReference type="Gene3D" id="3.30.70.60">
    <property type="match status" value="1"/>
</dbReference>
<dbReference type="AlphaFoldDB" id="A0A1F4XKR4"/>
<dbReference type="GO" id="GO:0019843">
    <property type="term" value="F:rRNA binding"/>
    <property type="evidence" value="ECO:0007669"/>
    <property type="project" value="UniProtKB-UniRule"/>
</dbReference>
<organism evidence="5 6">
    <name type="scientific">Candidatus Abawacabacteria bacterium RBG_16_42_10</name>
    <dbReference type="NCBI Taxonomy" id="1817814"/>
    <lineage>
        <taxon>Bacteria</taxon>
        <taxon>Candidatus Abawacaibacteriota</taxon>
    </lineage>
</organism>
<dbReference type="CDD" id="cd00473">
    <property type="entry name" value="bS6"/>
    <property type="match status" value="1"/>
</dbReference>
<evidence type="ECO:0000256" key="4">
    <source>
        <dbReference type="SAM" id="MobiDB-lite"/>
    </source>
</evidence>
<name>A0A1F4XKR4_9BACT</name>
<dbReference type="GO" id="GO:1990904">
    <property type="term" value="C:ribonucleoprotein complex"/>
    <property type="evidence" value="ECO:0007669"/>
    <property type="project" value="UniProtKB-KW"/>
</dbReference>
<comment type="caution">
    <text evidence="5">The sequence shown here is derived from an EMBL/GenBank/DDBJ whole genome shotgun (WGS) entry which is preliminary data.</text>
</comment>
<dbReference type="EMBL" id="MEWR01000008">
    <property type="protein sequence ID" value="OGC82302.1"/>
    <property type="molecule type" value="Genomic_DNA"/>
</dbReference>
<feature type="compositionally biased region" description="Basic and acidic residues" evidence="4">
    <location>
        <begin position="150"/>
        <end position="165"/>
    </location>
</feature>
<evidence type="ECO:0000256" key="2">
    <source>
        <dbReference type="ARBA" id="ARBA00035294"/>
    </source>
</evidence>
<dbReference type="GO" id="GO:0003735">
    <property type="term" value="F:structural constituent of ribosome"/>
    <property type="evidence" value="ECO:0007669"/>
    <property type="project" value="InterPro"/>
</dbReference>
<dbReference type="InterPro" id="IPR014717">
    <property type="entry name" value="Transl_elong_EF1B/ribsomal_bS6"/>
</dbReference>
<proteinExistence type="inferred from homology"/>
<dbReference type="InterPro" id="IPR020814">
    <property type="entry name" value="Ribosomal_S6_plastid/chlpt"/>
</dbReference>
<sequence>MPLKKKKALYSEKRLYELLALFPGHIPDKEEEKNLETLKKHITEVDGEVKRMENWGKRMLTYNIRGNDKACFAFCHFLVDSEQVAALKKDLRLDTSILRTLITAVPDAYILPESADTAKEFLGWSREPIDPEEAELLRDTREKRAHRRRGGPERKPAEGEKKKGVEVVVKPKKVAPMATLDQKLDEILSK</sequence>